<feature type="compositionally biased region" description="Gly residues" evidence="1">
    <location>
        <begin position="31"/>
        <end position="41"/>
    </location>
</feature>
<dbReference type="EMBL" id="JARJCN010000034">
    <property type="protein sequence ID" value="KAJ7085410.1"/>
    <property type="molecule type" value="Genomic_DNA"/>
</dbReference>
<feature type="compositionally biased region" description="Basic residues" evidence="1">
    <location>
        <begin position="76"/>
        <end position="95"/>
    </location>
</feature>
<dbReference type="AlphaFoldDB" id="A0AAD6U349"/>
<feature type="compositionally biased region" description="Basic residues" evidence="1">
    <location>
        <begin position="212"/>
        <end position="221"/>
    </location>
</feature>
<evidence type="ECO:0000313" key="3">
    <source>
        <dbReference type="Proteomes" id="UP001222325"/>
    </source>
</evidence>
<gene>
    <name evidence="2" type="ORF">B0H15DRAFT_846814</name>
</gene>
<organism evidence="2 3">
    <name type="scientific">Mycena belliarum</name>
    <dbReference type="NCBI Taxonomy" id="1033014"/>
    <lineage>
        <taxon>Eukaryota</taxon>
        <taxon>Fungi</taxon>
        <taxon>Dikarya</taxon>
        <taxon>Basidiomycota</taxon>
        <taxon>Agaricomycotina</taxon>
        <taxon>Agaricomycetes</taxon>
        <taxon>Agaricomycetidae</taxon>
        <taxon>Agaricales</taxon>
        <taxon>Marasmiineae</taxon>
        <taxon>Mycenaceae</taxon>
        <taxon>Mycena</taxon>
    </lineage>
</organism>
<proteinExistence type="predicted"/>
<keyword evidence="3" id="KW-1185">Reference proteome</keyword>
<evidence type="ECO:0000313" key="2">
    <source>
        <dbReference type="EMBL" id="KAJ7085410.1"/>
    </source>
</evidence>
<comment type="caution">
    <text evidence="2">The sequence shown here is derived from an EMBL/GenBank/DDBJ whole genome shotgun (WGS) entry which is preliminary data.</text>
</comment>
<name>A0AAD6U349_9AGAR</name>
<protein>
    <submittedName>
        <fullName evidence="2">Uncharacterized protein</fullName>
    </submittedName>
</protein>
<feature type="region of interest" description="Disordered" evidence="1">
    <location>
        <begin position="73"/>
        <end position="97"/>
    </location>
</feature>
<accession>A0AAD6U349</accession>
<reference evidence="2" key="1">
    <citation type="submission" date="2023-03" db="EMBL/GenBank/DDBJ databases">
        <title>Massive genome expansion in bonnet fungi (Mycena s.s.) driven by repeated elements and novel gene families across ecological guilds.</title>
        <authorList>
            <consortium name="Lawrence Berkeley National Laboratory"/>
            <person name="Harder C.B."/>
            <person name="Miyauchi S."/>
            <person name="Viragh M."/>
            <person name="Kuo A."/>
            <person name="Thoen E."/>
            <person name="Andreopoulos B."/>
            <person name="Lu D."/>
            <person name="Skrede I."/>
            <person name="Drula E."/>
            <person name="Henrissat B."/>
            <person name="Morin E."/>
            <person name="Kohler A."/>
            <person name="Barry K."/>
            <person name="LaButti K."/>
            <person name="Morin E."/>
            <person name="Salamov A."/>
            <person name="Lipzen A."/>
            <person name="Mereny Z."/>
            <person name="Hegedus B."/>
            <person name="Baldrian P."/>
            <person name="Stursova M."/>
            <person name="Weitz H."/>
            <person name="Taylor A."/>
            <person name="Grigoriev I.V."/>
            <person name="Nagy L.G."/>
            <person name="Martin F."/>
            <person name="Kauserud H."/>
        </authorList>
    </citation>
    <scope>NUCLEOTIDE SEQUENCE</scope>
    <source>
        <strain evidence="2">CBHHK173m</strain>
    </source>
</reference>
<sequence length="221" mass="23907">MVCAGLRLRGYASGAPGRLESRCESPAPPTGGSGSSRGLGVGAAERAERYVSLPDSVPPRIRTRYSIPQLVTASTSRRRTATAPARRPKTKRRPPSFHCTCRLSRRGSFPWVRRPAYPPAELPCIGRLSSSGRRHFGPPFPFAFRLPSSVFRLSESSPSTFHLPPSTFHLCDGDAAVSNSHPGHGHGQGSTKSPGSGSEPQTEKSFKERGRVRARPRIALQ</sequence>
<evidence type="ECO:0000256" key="1">
    <source>
        <dbReference type="SAM" id="MobiDB-lite"/>
    </source>
</evidence>
<dbReference type="Proteomes" id="UP001222325">
    <property type="component" value="Unassembled WGS sequence"/>
</dbReference>
<feature type="region of interest" description="Disordered" evidence="1">
    <location>
        <begin position="15"/>
        <end position="41"/>
    </location>
</feature>
<feature type="compositionally biased region" description="Polar residues" evidence="1">
    <location>
        <begin position="189"/>
        <end position="200"/>
    </location>
</feature>
<feature type="region of interest" description="Disordered" evidence="1">
    <location>
        <begin position="173"/>
        <end position="221"/>
    </location>
</feature>
<feature type="compositionally biased region" description="Basic and acidic residues" evidence="1">
    <location>
        <begin position="201"/>
        <end position="211"/>
    </location>
</feature>